<dbReference type="EMBL" id="LGGW01000041">
    <property type="protein sequence ID" value="KUK90299.1"/>
    <property type="molecule type" value="Genomic_DNA"/>
</dbReference>
<dbReference type="InterPro" id="IPR027275">
    <property type="entry name" value="PRC-brl_dom"/>
</dbReference>
<dbReference type="SUPFAM" id="SSF50346">
    <property type="entry name" value="PRC-barrel domain"/>
    <property type="match status" value="2"/>
</dbReference>
<sequence>MCCMINLTEGGEPMENRIRWGAKAISSDGNDLGKVIRVVIHPKSNEVTHVVIEKGIFNRVAKLVPITTVFFAAPDEVRLKIESKDVETLQDYEETFFVTGEEIENLESGVTPVYWLRPVGDYAELYPLPPLNTSINVPKDSKSLEPGCDIVTAEEKTVGRVRSFVLNDEGKITHLIGECGGFGSKSKKLIPIDWVEEIDECKVRVSASSVMVEKLPEMD</sequence>
<evidence type="ECO:0000313" key="5">
    <source>
        <dbReference type="Proteomes" id="UP000055014"/>
    </source>
</evidence>
<evidence type="ECO:0000259" key="1">
    <source>
        <dbReference type="Pfam" id="PF05239"/>
    </source>
</evidence>
<gene>
    <name evidence="2" type="ORF">XD86_0706</name>
    <name evidence="3" type="ORF">XE02_0600</name>
</gene>
<organism evidence="2 4">
    <name type="scientific">Mesotoga infera</name>
    <dbReference type="NCBI Taxonomy" id="1236046"/>
    <lineage>
        <taxon>Bacteria</taxon>
        <taxon>Thermotogati</taxon>
        <taxon>Thermotogota</taxon>
        <taxon>Thermotogae</taxon>
        <taxon>Kosmotogales</taxon>
        <taxon>Kosmotogaceae</taxon>
        <taxon>Mesotoga</taxon>
    </lineage>
</organism>
<protein>
    <submittedName>
        <fullName evidence="2">PRC-barrel domain protein</fullName>
    </submittedName>
</protein>
<evidence type="ECO:0000313" key="4">
    <source>
        <dbReference type="Proteomes" id="UP000054260"/>
    </source>
</evidence>
<reference evidence="2" key="1">
    <citation type="journal article" date="2015" name="MBio">
        <title>Genome-resolved metagenomic analysis reveals roles for candidate phyla and other microbial community members in biogeochemical transformations in oil reservoirs.</title>
        <authorList>
            <person name="Hu P."/>
            <person name="Tom L."/>
            <person name="Singh A."/>
            <person name="Thomas B.C."/>
            <person name="Baker B.J."/>
            <person name="Piceno Y.M."/>
            <person name="Andersen G.L."/>
            <person name="Banfield J.F."/>
        </authorList>
    </citation>
    <scope>NUCLEOTIDE SEQUENCE [LARGE SCALE GENOMIC DNA]</scope>
    <source>
        <strain evidence="2">46_47</strain>
        <strain evidence="3">46_70</strain>
    </source>
</reference>
<evidence type="ECO:0000313" key="2">
    <source>
        <dbReference type="EMBL" id="KUK67606.1"/>
    </source>
</evidence>
<dbReference type="AlphaFoldDB" id="A0A101GZK6"/>
<proteinExistence type="predicted"/>
<dbReference type="InterPro" id="IPR011033">
    <property type="entry name" value="PRC_barrel-like_sf"/>
</dbReference>
<dbReference type="PATRIC" id="fig|1236046.5.peg.122"/>
<feature type="domain" description="PRC-barrel" evidence="1">
    <location>
        <begin position="21"/>
        <end position="67"/>
    </location>
</feature>
<feature type="domain" description="PRC-barrel" evidence="1">
    <location>
        <begin position="147"/>
        <end position="199"/>
    </location>
</feature>
<dbReference type="Proteomes" id="UP000055014">
    <property type="component" value="Unassembled WGS sequence"/>
</dbReference>
<evidence type="ECO:0000313" key="3">
    <source>
        <dbReference type="EMBL" id="KUK90299.1"/>
    </source>
</evidence>
<dbReference type="EMBL" id="LGGH01000089">
    <property type="protein sequence ID" value="KUK67606.1"/>
    <property type="molecule type" value="Genomic_DNA"/>
</dbReference>
<name>A0A101GZK6_9BACT</name>
<dbReference type="Proteomes" id="UP000054260">
    <property type="component" value="Unassembled WGS sequence"/>
</dbReference>
<dbReference type="Gene3D" id="2.30.30.240">
    <property type="entry name" value="PRC-barrel domain"/>
    <property type="match status" value="1"/>
</dbReference>
<accession>A0A101GZK6</accession>
<reference evidence="4 5" key="2">
    <citation type="journal article" date="2015" name="MBio">
        <title>Genome-Resolved Metagenomic Analysis Reveals Roles for Candidate Phyla and Other Microbial Community Members in Biogeochemical Transformations in Oil Reservoirs.</title>
        <authorList>
            <person name="Hu P."/>
            <person name="Tom L."/>
            <person name="Singh A."/>
            <person name="Thomas B.C."/>
            <person name="Baker B.J."/>
            <person name="Piceno Y.M."/>
            <person name="Andersen G.L."/>
            <person name="Banfield J.F."/>
        </authorList>
    </citation>
    <scope>NUCLEOTIDE SEQUENCE [LARGE SCALE GENOMIC DNA]</scope>
</reference>
<dbReference type="Pfam" id="PF05239">
    <property type="entry name" value="PRC"/>
    <property type="match status" value="2"/>
</dbReference>
<comment type="caution">
    <text evidence="2">The sequence shown here is derived from an EMBL/GenBank/DDBJ whole genome shotgun (WGS) entry which is preliminary data.</text>
</comment>